<dbReference type="PANTHER" id="PTHR33138:SF30">
    <property type="entry name" value="LEAF RUST 10 DISEASE-RESISTANCE LOCUS RECEPTOR-LIKE PROTEIN KINASE-LIKE 2.7"/>
    <property type="match status" value="1"/>
</dbReference>
<keyword evidence="2 3" id="KW-0732">Signal</keyword>
<name>A0AAD7KNH2_QUISA</name>
<comment type="subcellular location">
    <subcellularLocation>
        <location evidence="1">Membrane</location>
        <topology evidence="1">Single-pass membrane protein</topology>
    </subcellularLocation>
</comment>
<evidence type="ECO:0000259" key="4">
    <source>
        <dbReference type="Pfam" id="PF13947"/>
    </source>
</evidence>
<accession>A0AAD7KNH2</accession>
<evidence type="ECO:0000313" key="5">
    <source>
        <dbReference type="EMBL" id="KAJ7942817.1"/>
    </source>
</evidence>
<comment type="caution">
    <text evidence="5">The sequence shown here is derived from an EMBL/GenBank/DDBJ whole genome shotgun (WGS) entry which is preliminary data.</text>
</comment>
<dbReference type="InterPro" id="IPR025287">
    <property type="entry name" value="WAK_GUB"/>
</dbReference>
<dbReference type="KEGG" id="qsa:O6P43_032439"/>
<evidence type="ECO:0000313" key="6">
    <source>
        <dbReference type="Proteomes" id="UP001163823"/>
    </source>
</evidence>
<keyword evidence="5" id="KW-0808">Transferase</keyword>
<dbReference type="Pfam" id="PF13947">
    <property type="entry name" value="GUB_WAK_bind"/>
    <property type="match status" value="1"/>
</dbReference>
<proteinExistence type="predicted"/>
<dbReference type="GO" id="GO:0016020">
    <property type="term" value="C:membrane"/>
    <property type="evidence" value="ECO:0007669"/>
    <property type="project" value="UniProtKB-SubCell"/>
</dbReference>
<dbReference type="GO" id="GO:0016301">
    <property type="term" value="F:kinase activity"/>
    <property type="evidence" value="ECO:0007669"/>
    <property type="project" value="UniProtKB-KW"/>
</dbReference>
<reference evidence="5" key="1">
    <citation type="journal article" date="2023" name="Science">
        <title>Elucidation of the pathway for biosynthesis of saponin adjuvants from the soapbark tree.</title>
        <authorList>
            <person name="Reed J."/>
            <person name="Orme A."/>
            <person name="El-Demerdash A."/>
            <person name="Owen C."/>
            <person name="Martin L.B.B."/>
            <person name="Misra R.C."/>
            <person name="Kikuchi S."/>
            <person name="Rejzek M."/>
            <person name="Martin A.C."/>
            <person name="Harkess A."/>
            <person name="Leebens-Mack J."/>
            <person name="Louveau T."/>
            <person name="Stephenson M.J."/>
            <person name="Osbourn A."/>
        </authorList>
    </citation>
    <scope>NUCLEOTIDE SEQUENCE</scope>
    <source>
        <strain evidence="5">S10</strain>
    </source>
</reference>
<feature type="chain" id="PRO_5042279199" evidence="3">
    <location>
        <begin position="30"/>
        <end position="260"/>
    </location>
</feature>
<feature type="signal peptide" evidence="3">
    <location>
        <begin position="1"/>
        <end position="29"/>
    </location>
</feature>
<evidence type="ECO:0000256" key="1">
    <source>
        <dbReference type="ARBA" id="ARBA00004167"/>
    </source>
</evidence>
<evidence type="ECO:0000256" key="2">
    <source>
        <dbReference type="ARBA" id="ARBA00022729"/>
    </source>
</evidence>
<dbReference type="Proteomes" id="UP001163823">
    <property type="component" value="Chromosome 14"/>
</dbReference>
<protein>
    <submittedName>
        <fullName evidence="5">Receptor-like protein kinase</fullName>
    </submittedName>
</protein>
<evidence type="ECO:0000256" key="3">
    <source>
        <dbReference type="SAM" id="SignalP"/>
    </source>
</evidence>
<dbReference type="EMBL" id="JARAOO010000014">
    <property type="protein sequence ID" value="KAJ7942817.1"/>
    <property type="molecule type" value="Genomic_DNA"/>
</dbReference>
<dbReference type="PANTHER" id="PTHR33138">
    <property type="entry name" value="OS01G0690200 PROTEIN"/>
    <property type="match status" value="1"/>
</dbReference>
<feature type="domain" description="Wall-associated receptor kinase galacturonan-binding" evidence="4">
    <location>
        <begin position="36"/>
        <end position="100"/>
    </location>
</feature>
<sequence>MSFSSFPSTCFSGFIALLIILLFQDTCHAKETTDYCAPSSCGKLENISYPFRLKGDNRKNCGDQRYELACESNVTVLYLSPGRYYVQAINYGNYTIRLVDPGVHNQESDCSSVPHNFASKNSFYSYFNPYVSDQKVDGIYGNDQWIQLLTPIIYLSCTNPVLDDARYVDTSPCIRGNSDSKGHTYAILEQLDAKDLKVGCKVKLIALTFWEWWVGKSPNNVSYTDIHKGLVYGFELSWMGGVCEKYCGKSLHAPSILPAT</sequence>
<keyword evidence="5" id="KW-0675">Receptor</keyword>
<keyword evidence="5" id="KW-0418">Kinase</keyword>
<dbReference type="GO" id="GO:0030247">
    <property type="term" value="F:polysaccharide binding"/>
    <property type="evidence" value="ECO:0007669"/>
    <property type="project" value="InterPro"/>
</dbReference>
<keyword evidence="6" id="KW-1185">Reference proteome</keyword>
<dbReference type="AlphaFoldDB" id="A0AAD7KNH2"/>
<organism evidence="5 6">
    <name type="scientific">Quillaja saponaria</name>
    <name type="common">Soap bark tree</name>
    <dbReference type="NCBI Taxonomy" id="32244"/>
    <lineage>
        <taxon>Eukaryota</taxon>
        <taxon>Viridiplantae</taxon>
        <taxon>Streptophyta</taxon>
        <taxon>Embryophyta</taxon>
        <taxon>Tracheophyta</taxon>
        <taxon>Spermatophyta</taxon>
        <taxon>Magnoliopsida</taxon>
        <taxon>eudicotyledons</taxon>
        <taxon>Gunneridae</taxon>
        <taxon>Pentapetalae</taxon>
        <taxon>rosids</taxon>
        <taxon>fabids</taxon>
        <taxon>Fabales</taxon>
        <taxon>Quillajaceae</taxon>
        <taxon>Quillaja</taxon>
    </lineage>
</organism>
<gene>
    <name evidence="5" type="ORF">O6P43_032439</name>
</gene>